<keyword evidence="1" id="KW-0732">Signal</keyword>
<dbReference type="Gene3D" id="3.40.50.1820">
    <property type="entry name" value="alpha/beta hydrolase"/>
    <property type="match status" value="1"/>
</dbReference>
<sequence length="212" mass="22833">MTTSSTSTLISRLVFFSLASFAHSSPTTASPSASSITWSNCTPNDPPTLTCSSIQVHLNRSNSNGATITLAITRLKAPTATQKGNLLYNPSGPGGSATQALFAVVKLDAPLFSRNILDYYDIIGFDPRGVGLSTGIRCDPDLWNARKSMWPEDEGDFDDMVAANKAFYASCAELTGPLFDYVDTMSVAKDFEIMRIALGDEGLNLFKQSYGF</sequence>
<feature type="chain" id="PRO_5044691108" evidence="1">
    <location>
        <begin position="25"/>
        <end position="212"/>
    </location>
</feature>
<keyword evidence="5" id="KW-1185">Reference proteome</keyword>
<dbReference type="InterPro" id="IPR029058">
    <property type="entry name" value="AB_hydrolase_fold"/>
</dbReference>
<evidence type="ECO:0000256" key="1">
    <source>
        <dbReference type="SAM" id="SignalP"/>
    </source>
</evidence>
<gene>
    <name evidence="3" type="ORF">EG327_006277</name>
    <name evidence="2" type="ORF">EG328_002304</name>
</gene>
<dbReference type="AlphaFoldDB" id="A0A8H3Z6D0"/>
<organism evidence="3 5">
    <name type="scientific">Venturia inaequalis</name>
    <name type="common">Apple scab fungus</name>
    <dbReference type="NCBI Taxonomy" id="5025"/>
    <lineage>
        <taxon>Eukaryota</taxon>
        <taxon>Fungi</taxon>
        <taxon>Dikarya</taxon>
        <taxon>Ascomycota</taxon>
        <taxon>Pezizomycotina</taxon>
        <taxon>Dothideomycetes</taxon>
        <taxon>Pleosporomycetidae</taxon>
        <taxon>Venturiales</taxon>
        <taxon>Venturiaceae</taxon>
        <taxon>Venturia</taxon>
    </lineage>
</organism>
<proteinExistence type="predicted"/>
<feature type="signal peptide" evidence="1">
    <location>
        <begin position="1"/>
        <end position="24"/>
    </location>
</feature>
<comment type="caution">
    <text evidence="3">The sequence shown here is derived from an EMBL/GenBank/DDBJ whole genome shotgun (WGS) entry which is preliminary data.</text>
</comment>
<evidence type="ECO:0000313" key="3">
    <source>
        <dbReference type="EMBL" id="KAE9981266.1"/>
    </source>
</evidence>
<protein>
    <submittedName>
        <fullName evidence="3">Uncharacterized protein</fullName>
    </submittedName>
</protein>
<evidence type="ECO:0000313" key="4">
    <source>
        <dbReference type="Proteomes" id="UP000447873"/>
    </source>
</evidence>
<dbReference type="Proteomes" id="UP000490939">
    <property type="component" value="Unassembled WGS sequence"/>
</dbReference>
<evidence type="ECO:0000313" key="5">
    <source>
        <dbReference type="Proteomes" id="UP000490939"/>
    </source>
</evidence>
<dbReference type="EMBL" id="WNWR01000367">
    <property type="protein sequence ID" value="KAE9981266.1"/>
    <property type="molecule type" value="Genomic_DNA"/>
</dbReference>
<dbReference type="Proteomes" id="UP000447873">
    <property type="component" value="Unassembled WGS sequence"/>
</dbReference>
<accession>A0A8H3Z6D0</accession>
<reference evidence="3 5" key="1">
    <citation type="submission" date="2019-07" db="EMBL/GenBank/DDBJ databases">
        <title>Venturia inaequalis Genome Resource.</title>
        <authorList>
            <person name="Lichtner F.J."/>
        </authorList>
    </citation>
    <scope>NUCLEOTIDE SEQUENCE [LARGE SCALE GENOMIC DNA]</scope>
    <source>
        <strain evidence="2 4">120213</strain>
        <strain evidence="3 5">DMI_063113</strain>
    </source>
</reference>
<dbReference type="SUPFAM" id="SSF53474">
    <property type="entry name" value="alpha/beta-Hydrolases"/>
    <property type="match status" value="1"/>
</dbReference>
<evidence type="ECO:0000313" key="2">
    <source>
        <dbReference type="EMBL" id="KAE9977035.1"/>
    </source>
</evidence>
<dbReference type="EMBL" id="WNWS01000161">
    <property type="protein sequence ID" value="KAE9977035.1"/>
    <property type="molecule type" value="Genomic_DNA"/>
</dbReference>
<name>A0A8H3Z6D0_VENIN</name>